<evidence type="ECO:0000313" key="14">
    <source>
        <dbReference type="EMBL" id="SNZ06486.1"/>
    </source>
</evidence>
<dbReference type="Proteomes" id="UP000219036">
    <property type="component" value="Unassembled WGS sequence"/>
</dbReference>
<feature type="domain" description="7,8-dihydro-6-hydroxymethylpterin-pyrophosphokinase" evidence="13">
    <location>
        <begin position="86"/>
        <end position="97"/>
    </location>
</feature>
<comment type="function">
    <text evidence="10">Catalyzes the transfer of pyrophosphate from adenosine triphosphate (ATP) to 6-hydroxymethyl-7,8-dihydropterin, an enzymatic step in folate biosynthesis pathway.</text>
</comment>
<keyword evidence="8" id="KW-0067">ATP-binding</keyword>
<dbReference type="GO" id="GO:0046654">
    <property type="term" value="P:tetrahydrofolate biosynthetic process"/>
    <property type="evidence" value="ECO:0007669"/>
    <property type="project" value="UniProtKB-UniPathway"/>
</dbReference>
<accession>A0A285NF02</accession>
<evidence type="ECO:0000259" key="13">
    <source>
        <dbReference type="PROSITE" id="PS00794"/>
    </source>
</evidence>
<dbReference type="OrthoDB" id="9808041at2"/>
<dbReference type="GO" id="GO:0016301">
    <property type="term" value="F:kinase activity"/>
    <property type="evidence" value="ECO:0007669"/>
    <property type="project" value="UniProtKB-KW"/>
</dbReference>
<keyword evidence="7 14" id="KW-0418">Kinase</keyword>
<dbReference type="UniPathway" id="UPA00077">
    <property type="reaction ID" value="UER00155"/>
</dbReference>
<dbReference type="EC" id="2.7.6.3" evidence="3"/>
<evidence type="ECO:0000256" key="3">
    <source>
        <dbReference type="ARBA" id="ARBA00013253"/>
    </source>
</evidence>
<evidence type="ECO:0000256" key="12">
    <source>
        <dbReference type="ARBA" id="ARBA00033413"/>
    </source>
</evidence>
<dbReference type="EMBL" id="OBEI01000002">
    <property type="protein sequence ID" value="SNZ06486.1"/>
    <property type="molecule type" value="Genomic_DNA"/>
</dbReference>
<dbReference type="SUPFAM" id="SSF55083">
    <property type="entry name" value="6-hydroxymethyl-7,8-dihydropterin pyrophosphokinase, HPPK"/>
    <property type="match status" value="1"/>
</dbReference>
<keyword evidence="15" id="KW-1185">Reference proteome</keyword>
<dbReference type="GO" id="GO:0005524">
    <property type="term" value="F:ATP binding"/>
    <property type="evidence" value="ECO:0007669"/>
    <property type="project" value="UniProtKB-KW"/>
</dbReference>
<sequence length="164" mass="19240">MEKVFLALGSNISDKESYIKKAVDKLSEFVKDIQIAPVYVSKAVGFEDQPDFYNTVIKGFTQLDPFELFKMTKNIEKELGRVERFRWGPREIDIDILFYGNLILDTEYLVIPHPRLHERDFVLQPLFDIEPEFIHPVLKKTVKELLFNLRDRTIISCLKSYPQG</sequence>
<dbReference type="PANTHER" id="PTHR43071:SF1">
    <property type="entry name" value="2-AMINO-4-HYDROXY-6-HYDROXYMETHYLDIHYDROPTERIDINE PYROPHOSPHOKINASE"/>
    <property type="match status" value="1"/>
</dbReference>
<dbReference type="PANTHER" id="PTHR43071">
    <property type="entry name" value="2-AMINO-4-HYDROXY-6-HYDROXYMETHYLDIHYDROPTERIDINE PYROPHOSPHOKINASE"/>
    <property type="match status" value="1"/>
</dbReference>
<name>A0A285NF02_9AQUI</name>
<evidence type="ECO:0000256" key="10">
    <source>
        <dbReference type="ARBA" id="ARBA00029409"/>
    </source>
</evidence>
<dbReference type="InterPro" id="IPR035907">
    <property type="entry name" value="Hppk_sf"/>
</dbReference>
<evidence type="ECO:0000256" key="7">
    <source>
        <dbReference type="ARBA" id="ARBA00022777"/>
    </source>
</evidence>
<organism evidence="14 15">
    <name type="scientific">Persephonella hydrogeniphila</name>
    <dbReference type="NCBI Taxonomy" id="198703"/>
    <lineage>
        <taxon>Bacteria</taxon>
        <taxon>Pseudomonadati</taxon>
        <taxon>Aquificota</taxon>
        <taxon>Aquificia</taxon>
        <taxon>Aquificales</taxon>
        <taxon>Hydrogenothermaceae</taxon>
        <taxon>Persephonella</taxon>
    </lineage>
</organism>
<dbReference type="GO" id="GO:0003848">
    <property type="term" value="F:2-amino-4-hydroxy-6-hydroxymethyldihydropteridine diphosphokinase activity"/>
    <property type="evidence" value="ECO:0007669"/>
    <property type="project" value="UniProtKB-EC"/>
</dbReference>
<dbReference type="AlphaFoldDB" id="A0A285NF02"/>
<dbReference type="GO" id="GO:0046656">
    <property type="term" value="P:folic acid biosynthetic process"/>
    <property type="evidence" value="ECO:0007669"/>
    <property type="project" value="UniProtKB-KW"/>
</dbReference>
<comment type="similarity">
    <text evidence="2">Belongs to the HPPK family.</text>
</comment>
<dbReference type="Pfam" id="PF01288">
    <property type="entry name" value="HPPK"/>
    <property type="match status" value="1"/>
</dbReference>
<evidence type="ECO:0000256" key="5">
    <source>
        <dbReference type="ARBA" id="ARBA00022679"/>
    </source>
</evidence>
<evidence type="ECO:0000256" key="11">
    <source>
        <dbReference type="ARBA" id="ARBA00029766"/>
    </source>
</evidence>
<dbReference type="RefSeq" id="WP_096999876.1">
    <property type="nucleotide sequence ID" value="NZ_OBEI01000002.1"/>
</dbReference>
<evidence type="ECO:0000256" key="2">
    <source>
        <dbReference type="ARBA" id="ARBA00005810"/>
    </source>
</evidence>
<proteinExistence type="inferred from homology"/>
<dbReference type="NCBIfam" id="TIGR01498">
    <property type="entry name" value="folK"/>
    <property type="match status" value="1"/>
</dbReference>
<evidence type="ECO:0000256" key="4">
    <source>
        <dbReference type="ARBA" id="ARBA00016218"/>
    </source>
</evidence>
<keyword evidence="5" id="KW-0808">Transferase</keyword>
<dbReference type="InterPro" id="IPR000550">
    <property type="entry name" value="Hppk"/>
</dbReference>
<dbReference type="Gene3D" id="3.30.70.560">
    <property type="entry name" value="7,8-Dihydro-6-hydroxymethylpterin-pyrophosphokinase HPPK"/>
    <property type="match status" value="1"/>
</dbReference>
<evidence type="ECO:0000256" key="6">
    <source>
        <dbReference type="ARBA" id="ARBA00022741"/>
    </source>
</evidence>
<keyword evidence="9" id="KW-0289">Folate biosynthesis</keyword>
<evidence type="ECO:0000256" key="9">
    <source>
        <dbReference type="ARBA" id="ARBA00022909"/>
    </source>
</evidence>
<reference evidence="15" key="1">
    <citation type="submission" date="2017-09" db="EMBL/GenBank/DDBJ databases">
        <authorList>
            <person name="Varghese N."/>
            <person name="Submissions S."/>
        </authorList>
    </citation>
    <scope>NUCLEOTIDE SEQUENCE [LARGE SCALE GENOMIC DNA]</scope>
    <source>
        <strain evidence="15">DSM 15103</strain>
    </source>
</reference>
<comment type="pathway">
    <text evidence="1">Cofactor biosynthesis; tetrahydrofolate biosynthesis; 2-amino-4-hydroxy-6-hydroxymethyl-7,8-dihydropteridine diphosphate from 7,8-dihydroneopterin triphosphate: step 4/4.</text>
</comment>
<gene>
    <name evidence="14" type="ORF">SAMN06265182_0692</name>
</gene>
<evidence type="ECO:0000256" key="1">
    <source>
        <dbReference type="ARBA" id="ARBA00005051"/>
    </source>
</evidence>
<evidence type="ECO:0000313" key="15">
    <source>
        <dbReference type="Proteomes" id="UP000219036"/>
    </source>
</evidence>
<protein>
    <recommendedName>
        <fullName evidence="4">2-amino-4-hydroxy-6-hydroxymethyldihydropteridine pyrophosphokinase</fullName>
        <ecNumber evidence="3">2.7.6.3</ecNumber>
    </recommendedName>
    <alternativeName>
        <fullName evidence="11">6-hydroxymethyl-7,8-dihydropterin pyrophosphokinase</fullName>
    </alternativeName>
    <alternativeName>
        <fullName evidence="12">7,8-dihydro-6-hydroxymethylpterin-pyrophosphokinase</fullName>
    </alternativeName>
</protein>
<evidence type="ECO:0000256" key="8">
    <source>
        <dbReference type="ARBA" id="ARBA00022840"/>
    </source>
</evidence>
<dbReference type="CDD" id="cd00483">
    <property type="entry name" value="HPPK"/>
    <property type="match status" value="1"/>
</dbReference>
<keyword evidence="6" id="KW-0547">Nucleotide-binding</keyword>
<dbReference type="PROSITE" id="PS00794">
    <property type="entry name" value="HPPK"/>
    <property type="match status" value="1"/>
</dbReference>